<reference evidence="1 2" key="1">
    <citation type="journal article" date="2019" name="Genome Biol. Evol.">
        <title>Insights into the evolution of the New World diploid cottons (Gossypium, subgenus Houzingenia) based on genome sequencing.</title>
        <authorList>
            <person name="Grover C.E."/>
            <person name="Arick M.A. 2nd"/>
            <person name="Thrash A."/>
            <person name="Conover J.L."/>
            <person name="Sanders W.S."/>
            <person name="Peterson D.G."/>
            <person name="Frelichowski J.E."/>
            <person name="Scheffler J.A."/>
            <person name="Scheffler B.E."/>
            <person name="Wendel J.F."/>
        </authorList>
    </citation>
    <scope>NUCLEOTIDE SEQUENCE [LARGE SCALE GENOMIC DNA]</scope>
    <source>
        <strain evidence="1">8</strain>
        <tissue evidence="1">Leaf</tissue>
    </source>
</reference>
<evidence type="ECO:0000313" key="1">
    <source>
        <dbReference type="EMBL" id="MBA0592641.1"/>
    </source>
</evidence>
<dbReference type="PANTHER" id="PTHR47074:SF61">
    <property type="entry name" value="RNASE H TYPE-1 DOMAIN-CONTAINING PROTEIN"/>
    <property type="match status" value="1"/>
</dbReference>
<dbReference type="PANTHER" id="PTHR47074">
    <property type="entry name" value="BNAC02G40300D PROTEIN"/>
    <property type="match status" value="1"/>
</dbReference>
<gene>
    <name evidence="1" type="ORF">Gorai_009616</name>
</gene>
<name>A0A7J8PTN0_GOSRA</name>
<evidence type="ECO:0000313" key="2">
    <source>
        <dbReference type="Proteomes" id="UP000593578"/>
    </source>
</evidence>
<protein>
    <recommendedName>
        <fullName evidence="3">RNase H type-1 domain-containing protein</fullName>
    </recommendedName>
</protein>
<accession>A0A7J8PTN0</accession>
<organism evidence="1 2">
    <name type="scientific">Gossypium raimondii</name>
    <name type="common">Peruvian cotton</name>
    <name type="synonym">Gossypium klotzschianum subsp. raimondii</name>
    <dbReference type="NCBI Taxonomy" id="29730"/>
    <lineage>
        <taxon>Eukaryota</taxon>
        <taxon>Viridiplantae</taxon>
        <taxon>Streptophyta</taxon>
        <taxon>Embryophyta</taxon>
        <taxon>Tracheophyta</taxon>
        <taxon>Spermatophyta</taxon>
        <taxon>Magnoliopsida</taxon>
        <taxon>eudicotyledons</taxon>
        <taxon>Gunneridae</taxon>
        <taxon>Pentapetalae</taxon>
        <taxon>rosids</taxon>
        <taxon>malvids</taxon>
        <taxon>Malvales</taxon>
        <taxon>Malvaceae</taxon>
        <taxon>Malvoideae</taxon>
        <taxon>Gossypium</taxon>
    </lineage>
</organism>
<proteinExistence type="predicted"/>
<comment type="caution">
    <text evidence="1">The sequence shown here is derived from an EMBL/GenBank/DDBJ whole genome shotgun (WGS) entry which is preliminary data.</text>
</comment>
<dbReference type="EMBL" id="JABEZZ010000008">
    <property type="protein sequence ID" value="MBA0592641.1"/>
    <property type="molecule type" value="Genomic_DNA"/>
</dbReference>
<dbReference type="Proteomes" id="UP000593578">
    <property type="component" value="Unassembled WGS sequence"/>
</dbReference>
<sequence length="151" mass="17383">ISELFDKGEQRVQIVILSIWVIWNSRNGIIHERYHQPIQSLLTFILGYALELQSLSTEGGGCRAPILEVWRPPVEPWVRAIQFARDLGFRSVEIEGDSALVLGFEHFKFQHIKRGGNRVAHLLAREGFLRKRDVCWIEDGPTLIQAKLLKK</sequence>
<dbReference type="AlphaFoldDB" id="A0A7J8PTN0"/>
<evidence type="ECO:0008006" key="3">
    <source>
        <dbReference type="Google" id="ProtNLM"/>
    </source>
</evidence>
<feature type="non-terminal residue" evidence="1">
    <location>
        <position position="1"/>
    </location>
</feature>
<feature type="non-terminal residue" evidence="1">
    <location>
        <position position="151"/>
    </location>
</feature>
<dbReference type="InterPro" id="IPR052929">
    <property type="entry name" value="RNase_H-like_EbsB-rel"/>
</dbReference>